<evidence type="ECO:0000256" key="8">
    <source>
        <dbReference type="ARBA" id="ARBA00047725"/>
    </source>
</evidence>
<dbReference type="EMBL" id="QDKL01000003">
    <property type="protein sequence ID" value="RZF20749.1"/>
    <property type="molecule type" value="Genomic_DNA"/>
</dbReference>
<keyword evidence="5" id="KW-0266">Ethylene biosynthesis</keyword>
<evidence type="ECO:0000256" key="10">
    <source>
        <dbReference type="RuleBase" id="RU003682"/>
    </source>
</evidence>
<comment type="catalytic activity">
    <reaction evidence="9">
        <text>L-arginine + 2-oxoglutarate + O2 = guanidine + L-glutamate 5-semialdehyde + succinate + CO2</text>
        <dbReference type="Rhea" id="RHEA:31535"/>
        <dbReference type="ChEBI" id="CHEBI:15379"/>
        <dbReference type="ChEBI" id="CHEBI:16526"/>
        <dbReference type="ChEBI" id="CHEBI:16810"/>
        <dbReference type="ChEBI" id="CHEBI:30031"/>
        <dbReference type="ChEBI" id="CHEBI:30087"/>
        <dbReference type="ChEBI" id="CHEBI:32682"/>
        <dbReference type="ChEBI" id="CHEBI:58066"/>
        <dbReference type="EC" id="1.14.20.7"/>
    </reaction>
</comment>
<dbReference type="EC" id="1.14.20.7" evidence="2"/>
<dbReference type="InterPro" id="IPR044861">
    <property type="entry name" value="IPNS-like_FE2OG_OXY"/>
</dbReference>
<dbReference type="Pfam" id="PF14226">
    <property type="entry name" value="DIOX_N"/>
    <property type="match status" value="1"/>
</dbReference>
<keyword evidence="10" id="KW-0408">Iron</keyword>
<dbReference type="Gene3D" id="2.60.120.330">
    <property type="entry name" value="B-lactam Antibiotic, Isopenicillin N Synthase, Chain"/>
    <property type="match status" value="1"/>
</dbReference>
<evidence type="ECO:0000313" key="12">
    <source>
        <dbReference type="EMBL" id="RZF20749.1"/>
    </source>
</evidence>
<keyword evidence="10" id="KW-0479">Metal-binding</keyword>
<evidence type="ECO:0000256" key="1">
    <source>
        <dbReference type="ARBA" id="ARBA00004767"/>
    </source>
</evidence>
<protein>
    <recommendedName>
        <fullName evidence="4">2-oxoglutarate-dependent ethylene/succinate-forming enzyme</fullName>
        <ecNumber evidence="3">1.13.12.19</ecNumber>
        <ecNumber evidence="2">1.14.20.7</ecNumber>
    </recommendedName>
    <alternativeName>
        <fullName evidence="6">2-oxoglutarate dioxygenase (ethylene-forming)</fullName>
    </alternativeName>
    <alternativeName>
        <fullName evidence="7">2-oxoglutarate/L-arginine monooxygenase/decarboxylase (succinate-forming)</fullName>
    </alternativeName>
</protein>
<evidence type="ECO:0000256" key="2">
    <source>
        <dbReference type="ARBA" id="ARBA00012293"/>
    </source>
</evidence>
<gene>
    <name evidence="12" type="ORF">DAY19_12245</name>
</gene>
<feature type="domain" description="Fe2OG dioxygenase" evidence="11">
    <location>
        <begin position="174"/>
        <end position="279"/>
    </location>
</feature>
<dbReference type="PANTHER" id="PTHR47990">
    <property type="entry name" value="2-OXOGLUTARATE (2OG) AND FE(II)-DEPENDENT OXYGENASE SUPERFAMILY PROTEIN-RELATED"/>
    <property type="match status" value="1"/>
</dbReference>
<dbReference type="EC" id="1.13.12.19" evidence="3"/>
<evidence type="ECO:0000256" key="9">
    <source>
        <dbReference type="ARBA" id="ARBA00049359"/>
    </source>
</evidence>
<dbReference type="RefSeq" id="WP_115362883.1">
    <property type="nucleotide sequence ID" value="NZ_QDKL01000003.1"/>
</dbReference>
<sequence length="318" mass="35548">MSNANNNERKVPELSLTSYTKGSPEEQVQFVDTLMFGLKEYGFVILNDHTVDQKKVDEAYAMVKQFFALPVEKKNEYKGENGGQRGYTPFGMEHAKDSEHPDLKEFWHVGRELAADSQYKGIYPENIWPAEVPGFKEKFLDLYESMDATANVLLEAIGKGLDVPENFFADMVKDGNSILRTIHYPPTDGHDTTNSIRAGAHEDINLITMLVGATSSGLQLLDRDGTWLDVNSKPGQLVVDSGDMMARLTNNVLPATTHRVINPDNSGEERYSMPYFVHPHSKASLACLDSCVGEGKKWEDITAGDFLNQRLREIGLIK</sequence>
<organism evidence="12 13">
    <name type="scientific">Halobacteriovorax vibrionivorans</name>
    <dbReference type="NCBI Taxonomy" id="2152716"/>
    <lineage>
        <taxon>Bacteria</taxon>
        <taxon>Pseudomonadati</taxon>
        <taxon>Bdellovibrionota</taxon>
        <taxon>Bacteriovoracia</taxon>
        <taxon>Bacteriovoracales</taxon>
        <taxon>Halobacteriovoraceae</taxon>
        <taxon>Halobacteriovorax</taxon>
    </lineage>
</organism>
<dbReference type="InterPro" id="IPR050231">
    <property type="entry name" value="Iron_ascorbate_oxido_reductase"/>
</dbReference>
<dbReference type="InterPro" id="IPR005123">
    <property type="entry name" value="Oxoglu/Fe-dep_dioxygenase_dom"/>
</dbReference>
<evidence type="ECO:0000256" key="5">
    <source>
        <dbReference type="ARBA" id="ARBA00022666"/>
    </source>
</evidence>
<accession>A0ABY0IDZ4</accession>
<evidence type="ECO:0000256" key="7">
    <source>
        <dbReference type="ARBA" id="ARBA00031282"/>
    </source>
</evidence>
<evidence type="ECO:0000256" key="4">
    <source>
        <dbReference type="ARBA" id="ARBA00019045"/>
    </source>
</evidence>
<dbReference type="Pfam" id="PF03171">
    <property type="entry name" value="2OG-FeII_Oxy"/>
    <property type="match status" value="1"/>
</dbReference>
<dbReference type="InterPro" id="IPR027443">
    <property type="entry name" value="IPNS-like_sf"/>
</dbReference>
<comment type="pathway">
    <text evidence="1">Alkene biosynthesis; ethylene biosynthesis via 2-oxoglutarate.</text>
</comment>
<keyword evidence="10" id="KW-0560">Oxidoreductase</keyword>
<evidence type="ECO:0000256" key="6">
    <source>
        <dbReference type="ARBA" id="ARBA00031011"/>
    </source>
</evidence>
<comment type="catalytic activity">
    <reaction evidence="8">
        <text>2-oxoglutarate + O2 + 2 H(+) = ethene + 3 CO2 + H2O</text>
        <dbReference type="Rhea" id="RHEA:31523"/>
        <dbReference type="ChEBI" id="CHEBI:15377"/>
        <dbReference type="ChEBI" id="CHEBI:15378"/>
        <dbReference type="ChEBI" id="CHEBI:15379"/>
        <dbReference type="ChEBI" id="CHEBI:16526"/>
        <dbReference type="ChEBI" id="CHEBI:16810"/>
        <dbReference type="ChEBI" id="CHEBI:18153"/>
        <dbReference type="EC" id="1.13.12.19"/>
    </reaction>
</comment>
<evidence type="ECO:0000259" key="11">
    <source>
        <dbReference type="PROSITE" id="PS51471"/>
    </source>
</evidence>
<comment type="similarity">
    <text evidence="10">Belongs to the iron/ascorbate-dependent oxidoreductase family.</text>
</comment>
<dbReference type="SUPFAM" id="SSF51197">
    <property type="entry name" value="Clavaminate synthase-like"/>
    <property type="match status" value="1"/>
</dbReference>
<proteinExistence type="inferred from homology"/>
<dbReference type="PROSITE" id="PS51471">
    <property type="entry name" value="FE2OG_OXY"/>
    <property type="match status" value="1"/>
</dbReference>
<evidence type="ECO:0000313" key="13">
    <source>
        <dbReference type="Proteomes" id="UP000443582"/>
    </source>
</evidence>
<dbReference type="InterPro" id="IPR026992">
    <property type="entry name" value="DIOX_N"/>
</dbReference>
<dbReference type="Proteomes" id="UP000443582">
    <property type="component" value="Unassembled WGS sequence"/>
</dbReference>
<evidence type="ECO:0000256" key="3">
    <source>
        <dbReference type="ARBA" id="ARBA00012531"/>
    </source>
</evidence>
<keyword evidence="13" id="KW-1185">Reference proteome</keyword>
<name>A0ABY0IDZ4_9BACT</name>
<reference evidence="13" key="1">
    <citation type="journal article" date="2019" name="Int. J. Syst. Evol. Microbiol.">
        <title>Halobacteriovorax valvorus sp. nov., a novel prokaryotic predator isolated from coastal seawater of China.</title>
        <authorList>
            <person name="Chen M.-X."/>
        </authorList>
    </citation>
    <scope>NUCLEOTIDE SEQUENCE [LARGE SCALE GENOMIC DNA]</scope>
    <source>
        <strain evidence="13">BL9</strain>
    </source>
</reference>
<comment type="caution">
    <text evidence="12">The sequence shown here is derived from an EMBL/GenBank/DDBJ whole genome shotgun (WGS) entry which is preliminary data.</text>
</comment>